<comment type="caution">
    <text evidence="5">The sequence shown here is derived from an EMBL/GenBank/DDBJ whole genome shotgun (WGS) entry which is preliminary data.</text>
</comment>
<dbReference type="Gene3D" id="3.90.550.10">
    <property type="entry name" value="Spore Coat Polysaccharide Biosynthesis Protein SpsA, Chain A"/>
    <property type="match status" value="1"/>
</dbReference>
<sequence length="297" mass="32203">MKVSKPQIIGILLNYRDATRSLRCVRSLLDEGVDGVVLWDNSADHGASASSISASIDDRVELFVSEQNLGFAAGMNAALSIMQNRWAGASALLINNDATLRKGALAAMSALADAGTIVAPVIDHSGDVVEFRYSHRWLGIQTKRPFPGAFPFASGACLLLPPSISHAPLFDEAFFMYGEDVDLGWRLCVTKRWSIKLTEKPQVDHEVGASSGKGSMFYETQMAAAHWLLADRLAKGSIDRCLLHASRGAYLVVRAVIRSVRSKSLVPWRGLASGIRQARAISRGEVGTGWQAILRQP</sequence>
<keyword evidence="3 5" id="KW-0808">Transferase</keyword>
<name>A0A7X5QWK5_9GAMM</name>
<dbReference type="InterPro" id="IPR029044">
    <property type="entry name" value="Nucleotide-diphossugar_trans"/>
</dbReference>
<dbReference type="SUPFAM" id="SSF53448">
    <property type="entry name" value="Nucleotide-diphospho-sugar transferases"/>
    <property type="match status" value="1"/>
</dbReference>
<protein>
    <submittedName>
        <fullName evidence="5">Glycosyltransferase</fullName>
    </submittedName>
</protein>
<feature type="domain" description="Glycosyltransferase 2-like" evidence="4">
    <location>
        <begin position="22"/>
        <end position="145"/>
    </location>
</feature>
<dbReference type="Pfam" id="PF00535">
    <property type="entry name" value="Glycos_transf_2"/>
    <property type="match status" value="1"/>
</dbReference>
<comment type="similarity">
    <text evidence="1">Belongs to the glycosyltransferase 2 family.</text>
</comment>
<dbReference type="EMBL" id="JAAQTL010000002">
    <property type="protein sequence ID" value="NID16762.1"/>
    <property type="molecule type" value="Genomic_DNA"/>
</dbReference>
<dbReference type="RefSeq" id="WP_166700583.1">
    <property type="nucleotide sequence ID" value="NZ_JAAQTL010000002.1"/>
</dbReference>
<evidence type="ECO:0000259" key="4">
    <source>
        <dbReference type="Pfam" id="PF00535"/>
    </source>
</evidence>
<evidence type="ECO:0000256" key="1">
    <source>
        <dbReference type="ARBA" id="ARBA00006739"/>
    </source>
</evidence>
<evidence type="ECO:0000313" key="6">
    <source>
        <dbReference type="Proteomes" id="UP000518878"/>
    </source>
</evidence>
<organism evidence="5 6">
    <name type="scientific">Luteibacter yeojuensis</name>
    <dbReference type="NCBI Taxonomy" id="345309"/>
    <lineage>
        <taxon>Bacteria</taxon>
        <taxon>Pseudomonadati</taxon>
        <taxon>Pseudomonadota</taxon>
        <taxon>Gammaproteobacteria</taxon>
        <taxon>Lysobacterales</taxon>
        <taxon>Rhodanobacteraceae</taxon>
        <taxon>Luteibacter</taxon>
    </lineage>
</organism>
<dbReference type="InterPro" id="IPR001173">
    <property type="entry name" value="Glyco_trans_2-like"/>
</dbReference>
<dbReference type="GO" id="GO:0016757">
    <property type="term" value="F:glycosyltransferase activity"/>
    <property type="evidence" value="ECO:0007669"/>
    <property type="project" value="UniProtKB-KW"/>
</dbReference>
<dbReference type="AlphaFoldDB" id="A0A7X5QWK5"/>
<evidence type="ECO:0000313" key="5">
    <source>
        <dbReference type="EMBL" id="NID16762.1"/>
    </source>
</evidence>
<accession>A0A7X5QWK5</accession>
<evidence type="ECO:0000256" key="3">
    <source>
        <dbReference type="ARBA" id="ARBA00022679"/>
    </source>
</evidence>
<keyword evidence="6" id="KW-1185">Reference proteome</keyword>
<dbReference type="PANTHER" id="PTHR43179">
    <property type="entry name" value="RHAMNOSYLTRANSFERASE WBBL"/>
    <property type="match status" value="1"/>
</dbReference>
<evidence type="ECO:0000256" key="2">
    <source>
        <dbReference type="ARBA" id="ARBA00022676"/>
    </source>
</evidence>
<keyword evidence="2" id="KW-0328">Glycosyltransferase</keyword>
<gene>
    <name evidence="5" type="ORF">HBF32_14910</name>
</gene>
<dbReference type="PANTHER" id="PTHR43179:SF12">
    <property type="entry name" value="GALACTOFURANOSYLTRANSFERASE GLFT2"/>
    <property type="match status" value="1"/>
</dbReference>
<proteinExistence type="inferred from homology"/>
<dbReference type="Proteomes" id="UP000518878">
    <property type="component" value="Unassembled WGS sequence"/>
</dbReference>
<reference evidence="5 6" key="1">
    <citation type="journal article" date="2006" name="Int. J. Syst. Evol. Microbiol.">
        <title>Dyella yeojuensis sp. nov., isolated from greenhouse soil in Korea.</title>
        <authorList>
            <person name="Kim B.Y."/>
            <person name="Weon H.Y."/>
            <person name="Lee K.H."/>
            <person name="Seok S.J."/>
            <person name="Kwon S.W."/>
            <person name="Go S.J."/>
            <person name="Stackebrandt E."/>
        </authorList>
    </citation>
    <scope>NUCLEOTIDE SEQUENCE [LARGE SCALE GENOMIC DNA]</scope>
    <source>
        <strain evidence="5 6">DSM 17673</strain>
    </source>
</reference>